<dbReference type="PANTHER" id="PTHR43130:SF11">
    <property type="entry name" value="TRANSCRIPTIONAL REGULATORY PROTEIN"/>
    <property type="match status" value="1"/>
</dbReference>
<dbReference type="Proteomes" id="UP000092498">
    <property type="component" value="Chromosome"/>
</dbReference>
<dbReference type="SUPFAM" id="SSF46689">
    <property type="entry name" value="Homeodomain-like"/>
    <property type="match status" value="2"/>
</dbReference>
<dbReference type="EMBL" id="CP013244">
    <property type="protein sequence ID" value="ANP45260.1"/>
    <property type="molecule type" value="Genomic_DNA"/>
</dbReference>
<dbReference type="SUPFAM" id="SSF52317">
    <property type="entry name" value="Class I glutamine amidotransferase-like"/>
    <property type="match status" value="1"/>
</dbReference>
<evidence type="ECO:0000256" key="3">
    <source>
        <dbReference type="ARBA" id="ARBA00023163"/>
    </source>
</evidence>
<dbReference type="PRINTS" id="PR00032">
    <property type="entry name" value="HTHARAC"/>
</dbReference>
<dbReference type="InParanoid" id="A0A1B1AFC8"/>
<dbReference type="InterPro" id="IPR018062">
    <property type="entry name" value="HTH_AraC-typ_CS"/>
</dbReference>
<dbReference type="InterPro" id="IPR009057">
    <property type="entry name" value="Homeodomain-like_sf"/>
</dbReference>
<dbReference type="STRING" id="1759059.ATE48_04670"/>
<dbReference type="PROSITE" id="PS00041">
    <property type="entry name" value="HTH_ARAC_FAMILY_1"/>
    <property type="match status" value="1"/>
</dbReference>
<evidence type="ECO:0000256" key="2">
    <source>
        <dbReference type="ARBA" id="ARBA00023125"/>
    </source>
</evidence>
<keyword evidence="2" id="KW-0238">DNA-binding</keyword>
<evidence type="ECO:0000313" key="5">
    <source>
        <dbReference type="EMBL" id="ANP45260.1"/>
    </source>
</evidence>
<dbReference type="InterPro" id="IPR018060">
    <property type="entry name" value="HTH_AraC"/>
</dbReference>
<dbReference type="Pfam" id="PF01965">
    <property type="entry name" value="DJ-1_PfpI"/>
    <property type="match status" value="1"/>
</dbReference>
<dbReference type="Gene3D" id="1.10.10.60">
    <property type="entry name" value="Homeodomain-like"/>
    <property type="match status" value="2"/>
</dbReference>
<feature type="domain" description="HTH araC/xylS-type" evidence="4">
    <location>
        <begin position="229"/>
        <end position="327"/>
    </location>
</feature>
<name>A0A1B1AFC8_9PROT</name>
<proteinExistence type="predicted"/>
<dbReference type="GO" id="GO:0003700">
    <property type="term" value="F:DNA-binding transcription factor activity"/>
    <property type="evidence" value="ECO:0007669"/>
    <property type="project" value="InterPro"/>
</dbReference>
<dbReference type="RefSeq" id="WP_228126791.1">
    <property type="nucleotide sequence ID" value="NZ_CP013244.1"/>
</dbReference>
<dbReference type="AlphaFoldDB" id="A0A1B1AFC8"/>
<dbReference type="CDD" id="cd03138">
    <property type="entry name" value="GATase1_AraC_2"/>
    <property type="match status" value="1"/>
</dbReference>
<dbReference type="InterPro" id="IPR052158">
    <property type="entry name" value="INH-QAR"/>
</dbReference>
<evidence type="ECO:0000256" key="1">
    <source>
        <dbReference type="ARBA" id="ARBA00023015"/>
    </source>
</evidence>
<keyword evidence="1" id="KW-0805">Transcription regulation</keyword>
<dbReference type="GO" id="GO:0043565">
    <property type="term" value="F:sequence-specific DNA binding"/>
    <property type="evidence" value="ECO:0007669"/>
    <property type="project" value="InterPro"/>
</dbReference>
<organism evidence="5 6">
    <name type="scientific">Candidatus Viadribacter manganicus</name>
    <dbReference type="NCBI Taxonomy" id="1759059"/>
    <lineage>
        <taxon>Bacteria</taxon>
        <taxon>Pseudomonadati</taxon>
        <taxon>Pseudomonadota</taxon>
        <taxon>Alphaproteobacteria</taxon>
        <taxon>Hyphomonadales</taxon>
        <taxon>Hyphomonadaceae</taxon>
        <taxon>Candidatus Viadribacter</taxon>
    </lineage>
</organism>
<reference evidence="5 6" key="1">
    <citation type="submission" date="2015-11" db="EMBL/GenBank/DDBJ databases">
        <title>Whole-Genome Sequence of Candidatus Oderbacter manganicum from the National Park Lower Oder Valley, Germany.</title>
        <authorList>
            <person name="Braun B."/>
            <person name="Liere K."/>
            <person name="Szewzyk U."/>
        </authorList>
    </citation>
    <scope>NUCLEOTIDE SEQUENCE [LARGE SCALE GENOMIC DNA]</scope>
    <source>
        <strain evidence="5 6">OTSz_A_272</strain>
    </source>
</reference>
<dbReference type="Pfam" id="PF12833">
    <property type="entry name" value="HTH_18"/>
    <property type="match status" value="1"/>
</dbReference>
<dbReference type="InterPro" id="IPR029062">
    <property type="entry name" value="Class_I_gatase-like"/>
</dbReference>
<gene>
    <name evidence="5" type="ORF">ATE48_04670</name>
</gene>
<dbReference type="InterPro" id="IPR020449">
    <property type="entry name" value="Tscrpt_reg_AraC-type_HTH"/>
</dbReference>
<keyword evidence="3" id="KW-0804">Transcription</keyword>
<protein>
    <submittedName>
        <fullName evidence="5">AraC family transcriptional regulator</fullName>
    </submittedName>
</protein>
<evidence type="ECO:0000313" key="6">
    <source>
        <dbReference type="Proteomes" id="UP000092498"/>
    </source>
</evidence>
<sequence>MSEFEVLNVTVILLDDGYASTALMPIEVFHSAGALWRELRGEAPEPRFRVTTASIDGKPVRSPYAGLSMSPETKIAAIDRTDIAIIPTSGLCFNEKLIENSALLPWLQKQHAHGAYLAGVCMGAAYLAEAGLLDSRQATTHWAIADAFRQRWPNVDWRPDMFVTEDARLLCSGGLTAAADVSLYLVEKLCGHEVAVQTAKSLLLTMPRTHQCGYAVLPFSPAHDDDRVKAAEHFIQANFKIPLTTEGIASHVAMSSRTLIRRFKAATGRLPGAYLQAVRIEAAKSMLESDDAPIQAVASSVGYDDAAHFRELFKRSSGMTPAEYRAHFAELRVRQMEQTALANR</sequence>
<evidence type="ECO:0000259" key="4">
    <source>
        <dbReference type="PROSITE" id="PS01124"/>
    </source>
</evidence>
<dbReference type="PROSITE" id="PS01124">
    <property type="entry name" value="HTH_ARAC_FAMILY_2"/>
    <property type="match status" value="1"/>
</dbReference>
<accession>A0A1B1AFC8</accession>
<dbReference type="KEGG" id="cbot:ATE48_04670"/>
<dbReference type="Gene3D" id="3.40.50.880">
    <property type="match status" value="1"/>
</dbReference>
<dbReference type="PANTHER" id="PTHR43130">
    <property type="entry name" value="ARAC-FAMILY TRANSCRIPTIONAL REGULATOR"/>
    <property type="match status" value="1"/>
</dbReference>
<dbReference type="InterPro" id="IPR002818">
    <property type="entry name" value="DJ-1/PfpI"/>
</dbReference>
<keyword evidence="6" id="KW-1185">Reference proteome</keyword>
<dbReference type="SMART" id="SM00342">
    <property type="entry name" value="HTH_ARAC"/>
    <property type="match status" value="1"/>
</dbReference>